<dbReference type="Gene3D" id="3.90.220.20">
    <property type="entry name" value="DNA methylase specificity domains"/>
    <property type="match status" value="2"/>
</dbReference>
<evidence type="ECO:0000256" key="1">
    <source>
        <dbReference type="ARBA" id="ARBA00010923"/>
    </source>
</evidence>
<evidence type="ECO:0000313" key="7">
    <source>
        <dbReference type="Proteomes" id="UP000199312"/>
    </source>
</evidence>
<dbReference type="GO" id="GO:0009307">
    <property type="term" value="P:DNA restriction-modification system"/>
    <property type="evidence" value="ECO:0007669"/>
    <property type="project" value="UniProtKB-KW"/>
</dbReference>
<dbReference type="Proteomes" id="UP000199312">
    <property type="component" value="Unassembled WGS sequence"/>
</dbReference>
<dbReference type="PANTHER" id="PTHR30408">
    <property type="entry name" value="TYPE-1 RESTRICTION ENZYME ECOKI SPECIFICITY PROTEIN"/>
    <property type="match status" value="1"/>
</dbReference>
<dbReference type="Gene3D" id="1.10.287.1120">
    <property type="entry name" value="Bipartite methylase S protein"/>
    <property type="match status" value="1"/>
</dbReference>
<dbReference type="STRING" id="593133.SAMN04488006_2392"/>
<evidence type="ECO:0000256" key="2">
    <source>
        <dbReference type="ARBA" id="ARBA00022747"/>
    </source>
</evidence>
<evidence type="ECO:0000256" key="4">
    <source>
        <dbReference type="SAM" id="Coils"/>
    </source>
</evidence>
<reference evidence="7" key="1">
    <citation type="submission" date="2016-10" db="EMBL/GenBank/DDBJ databases">
        <authorList>
            <person name="Varghese N."/>
            <person name="Submissions S."/>
        </authorList>
    </citation>
    <scope>NUCLEOTIDE SEQUENCE [LARGE SCALE GENOMIC DNA]</scope>
    <source>
        <strain evidence="7">DSM 24450</strain>
    </source>
</reference>
<dbReference type="RefSeq" id="WP_177219193.1">
    <property type="nucleotide sequence ID" value="NZ_FOZP01000006.1"/>
</dbReference>
<comment type="similarity">
    <text evidence="1">Belongs to the type-I restriction system S methylase family.</text>
</comment>
<organism evidence="6 7">
    <name type="scientific">Lutibacter maritimus</name>
    <dbReference type="NCBI Taxonomy" id="593133"/>
    <lineage>
        <taxon>Bacteria</taxon>
        <taxon>Pseudomonadati</taxon>
        <taxon>Bacteroidota</taxon>
        <taxon>Flavobacteriia</taxon>
        <taxon>Flavobacteriales</taxon>
        <taxon>Flavobacteriaceae</taxon>
        <taxon>Lutibacter</taxon>
    </lineage>
</organism>
<dbReference type="EMBL" id="FOZP01000006">
    <property type="protein sequence ID" value="SFS63109.1"/>
    <property type="molecule type" value="Genomic_DNA"/>
</dbReference>
<proteinExistence type="inferred from homology"/>
<dbReference type="Pfam" id="PF01420">
    <property type="entry name" value="Methylase_S"/>
    <property type="match status" value="2"/>
</dbReference>
<feature type="domain" description="Type I restriction modification DNA specificity" evidence="5">
    <location>
        <begin position="194"/>
        <end position="366"/>
    </location>
</feature>
<evidence type="ECO:0000256" key="3">
    <source>
        <dbReference type="ARBA" id="ARBA00023125"/>
    </source>
</evidence>
<feature type="coiled-coil region" evidence="4">
    <location>
        <begin position="350"/>
        <end position="384"/>
    </location>
</feature>
<evidence type="ECO:0000313" key="6">
    <source>
        <dbReference type="EMBL" id="SFS63109.1"/>
    </source>
</evidence>
<sequence>MELKQNVALSALKGYKNTVIGVIPEDWVVTRLGDVLKIRHGKSQKEVEVINGKYPILGTGGIMGATNTYLYNKQSVLIGRKGTIDKPRFMDTPFWTVDTLFYSEIFENAIPKYLFYNFLLIDWYSHNEASGVPSLNASKIENIKIPMPSTKEEQKSIAQVLTDTDNLIQTIEQKLSKKRNIKQGAMQQLLTPKKDWEVKKLPDVCWFQEGPGLRNWQFTKNGMKVINVTNLVNGYLNLDKTDRHISMKEFENMYKHFEIDENDIVMASSGNSYSKVAVVRKQDLRLLMNTSVIRFKPINGLDYNYLLIFLKSNTFKDQIDLLITGGAQPNFGPFHLNKIDIFLPPTKNEQTKIATILKDMDNEIEQLEEKLSKYKLLKQGLMQNLLTGKIRLV</sequence>
<dbReference type="PANTHER" id="PTHR30408:SF12">
    <property type="entry name" value="TYPE I RESTRICTION ENZYME MJAVIII SPECIFICITY SUBUNIT"/>
    <property type="match status" value="1"/>
</dbReference>
<dbReference type="CDD" id="cd17288">
    <property type="entry name" value="RMtype1_S_LlaAI06ORF1089P_TRD1-CR1_like"/>
    <property type="match status" value="1"/>
</dbReference>
<dbReference type="AlphaFoldDB" id="A0A1I6REG1"/>
<keyword evidence="4" id="KW-0175">Coiled coil</keyword>
<gene>
    <name evidence="6" type="ORF">SAMN04488006_2392</name>
</gene>
<dbReference type="GO" id="GO:0003677">
    <property type="term" value="F:DNA binding"/>
    <property type="evidence" value="ECO:0007669"/>
    <property type="project" value="UniProtKB-KW"/>
</dbReference>
<keyword evidence="2" id="KW-0680">Restriction system</keyword>
<feature type="domain" description="Type I restriction modification DNA specificity" evidence="5">
    <location>
        <begin position="24"/>
        <end position="175"/>
    </location>
</feature>
<dbReference type="InterPro" id="IPR052021">
    <property type="entry name" value="Type-I_RS_S_subunit"/>
</dbReference>
<dbReference type="SUPFAM" id="SSF116734">
    <property type="entry name" value="DNA methylase specificity domain"/>
    <property type="match status" value="2"/>
</dbReference>
<keyword evidence="3" id="KW-0238">DNA-binding</keyword>
<accession>A0A1I6REG1</accession>
<protein>
    <submittedName>
        <fullName evidence="6">Type I restriction enzyme, S subunit</fullName>
    </submittedName>
</protein>
<dbReference type="CDD" id="cd17518">
    <property type="entry name" value="RMtype1_S_Asp27244ORF1181P-TRD1-CR1_like"/>
    <property type="match status" value="1"/>
</dbReference>
<keyword evidence="7" id="KW-1185">Reference proteome</keyword>
<evidence type="ECO:0000259" key="5">
    <source>
        <dbReference type="Pfam" id="PF01420"/>
    </source>
</evidence>
<dbReference type="InterPro" id="IPR044946">
    <property type="entry name" value="Restrct_endonuc_typeI_TRD_sf"/>
</dbReference>
<name>A0A1I6REG1_9FLAO</name>
<dbReference type="InterPro" id="IPR000055">
    <property type="entry name" value="Restrct_endonuc_typeI_TRD"/>
</dbReference>